<evidence type="ECO:0000313" key="1">
    <source>
        <dbReference type="EMBL" id="CAK1552707.1"/>
    </source>
</evidence>
<proteinExistence type="predicted"/>
<organism evidence="1 2">
    <name type="scientific">Leptosia nina</name>
    <dbReference type="NCBI Taxonomy" id="320188"/>
    <lineage>
        <taxon>Eukaryota</taxon>
        <taxon>Metazoa</taxon>
        <taxon>Ecdysozoa</taxon>
        <taxon>Arthropoda</taxon>
        <taxon>Hexapoda</taxon>
        <taxon>Insecta</taxon>
        <taxon>Pterygota</taxon>
        <taxon>Neoptera</taxon>
        <taxon>Endopterygota</taxon>
        <taxon>Lepidoptera</taxon>
        <taxon>Glossata</taxon>
        <taxon>Ditrysia</taxon>
        <taxon>Papilionoidea</taxon>
        <taxon>Pieridae</taxon>
        <taxon>Pierinae</taxon>
        <taxon>Leptosia</taxon>
    </lineage>
</organism>
<sequence length="68" mass="7699">MSQHSRIQNVVGSGRGSHVVRSQLRLGRECGRRRRGPPRCVARKRPSESATCICEPDRAPVVDLWRFS</sequence>
<accession>A0AAV1JX50</accession>
<keyword evidence="2" id="KW-1185">Reference proteome</keyword>
<protein>
    <submittedName>
        <fullName evidence="1">Uncharacterized protein</fullName>
    </submittedName>
</protein>
<reference evidence="1 2" key="1">
    <citation type="submission" date="2023-11" db="EMBL/GenBank/DDBJ databases">
        <authorList>
            <person name="Okamura Y."/>
        </authorList>
    </citation>
    <scope>NUCLEOTIDE SEQUENCE [LARGE SCALE GENOMIC DNA]</scope>
</reference>
<evidence type="ECO:0000313" key="2">
    <source>
        <dbReference type="Proteomes" id="UP001497472"/>
    </source>
</evidence>
<comment type="caution">
    <text evidence="1">The sequence shown here is derived from an EMBL/GenBank/DDBJ whole genome shotgun (WGS) entry which is preliminary data.</text>
</comment>
<dbReference type="AlphaFoldDB" id="A0AAV1JX50"/>
<dbReference type="Proteomes" id="UP001497472">
    <property type="component" value="Unassembled WGS sequence"/>
</dbReference>
<name>A0AAV1JX50_9NEOP</name>
<gene>
    <name evidence="1" type="ORF">LNINA_LOCUS11738</name>
</gene>
<dbReference type="EMBL" id="CAVLEF010000156">
    <property type="protein sequence ID" value="CAK1552707.1"/>
    <property type="molecule type" value="Genomic_DNA"/>
</dbReference>